<dbReference type="EMBL" id="MLFT02000004">
    <property type="protein sequence ID" value="PHT50433.1"/>
    <property type="molecule type" value="Genomic_DNA"/>
</dbReference>
<keyword evidence="2" id="KW-1185">Reference proteome</keyword>
<reference evidence="1 2" key="1">
    <citation type="journal article" date="2017" name="Genome Biol.">
        <title>New reference genome sequences of hot pepper reveal the massive evolution of plant disease-resistance genes by retroduplication.</title>
        <authorList>
            <person name="Kim S."/>
            <person name="Park J."/>
            <person name="Yeom S.I."/>
            <person name="Kim Y.M."/>
            <person name="Seo E."/>
            <person name="Kim K.T."/>
            <person name="Kim M.S."/>
            <person name="Lee J.M."/>
            <person name="Cheong K."/>
            <person name="Shin H.S."/>
            <person name="Kim S.B."/>
            <person name="Han K."/>
            <person name="Lee J."/>
            <person name="Park M."/>
            <person name="Lee H.A."/>
            <person name="Lee H.Y."/>
            <person name="Lee Y."/>
            <person name="Oh S."/>
            <person name="Lee J.H."/>
            <person name="Choi E."/>
            <person name="Choi E."/>
            <person name="Lee S.E."/>
            <person name="Jeon J."/>
            <person name="Kim H."/>
            <person name="Choi G."/>
            <person name="Song H."/>
            <person name="Lee J."/>
            <person name="Lee S.C."/>
            <person name="Kwon J.K."/>
            <person name="Lee H.Y."/>
            <person name="Koo N."/>
            <person name="Hong Y."/>
            <person name="Kim R.W."/>
            <person name="Kang W.H."/>
            <person name="Huh J.H."/>
            <person name="Kang B.C."/>
            <person name="Yang T.J."/>
            <person name="Lee Y.H."/>
            <person name="Bennetzen J.L."/>
            <person name="Choi D."/>
        </authorList>
    </citation>
    <scope>NUCLEOTIDE SEQUENCE [LARGE SCALE GENOMIC DNA]</scope>
    <source>
        <strain evidence="2">cv. PBC81</strain>
    </source>
</reference>
<organism evidence="1 2">
    <name type="scientific">Capsicum baccatum</name>
    <name type="common">Peruvian pepper</name>
    <dbReference type="NCBI Taxonomy" id="33114"/>
    <lineage>
        <taxon>Eukaryota</taxon>
        <taxon>Viridiplantae</taxon>
        <taxon>Streptophyta</taxon>
        <taxon>Embryophyta</taxon>
        <taxon>Tracheophyta</taxon>
        <taxon>Spermatophyta</taxon>
        <taxon>Magnoliopsida</taxon>
        <taxon>eudicotyledons</taxon>
        <taxon>Gunneridae</taxon>
        <taxon>Pentapetalae</taxon>
        <taxon>asterids</taxon>
        <taxon>lamiids</taxon>
        <taxon>Solanales</taxon>
        <taxon>Solanaceae</taxon>
        <taxon>Solanoideae</taxon>
        <taxon>Capsiceae</taxon>
        <taxon>Capsicum</taxon>
    </lineage>
</organism>
<dbReference type="Proteomes" id="UP000224567">
    <property type="component" value="Unassembled WGS sequence"/>
</dbReference>
<evidence type="ECO:0000313" key="2">
    <source>
        <dbReference type="Proteomes" id="UP000224567"/>
    </source>
</evidence>
<name>A0A2G2WYZ1_CAPBA</name>
<proteinExistence type="predicted"/>
<dbReference type="AlphaFoldDB" id="A0A2G2WYZ1"/>
<accession>A0A2G2WYZ1</accession>
<comment type="caution">
    <text evidence="1">The sequence shown here is derived from an EMBL/GenBank/DDBJ whole genome shotgun (WGS) entry which is preliminary data.</text>
</comment>
<gene>
    <name evidence="1" type="ORF">CQW23_10180</name>
</gene>
<evidence type="ECO:0000313" key="1">
    <source>
        <dbReference type="EMBL" id="PHT50433.1"/>
    </source>
</evidence>
<protein>
    <submittedName>
        <fullName evidence="1">Uncharacterized protein</fullName>
    </submittedName>
</protein>
<reference evidence="2" key="2">
    <citation type="journal article" date="2017" name="J. Anim. Genet.">
        <title>Multiple reference genome sequences of hot pepper reveal the massive evolution of plant disease resistance genes by retroduplication.</title>
        <authorList>
            <person name="Kim S."/>
            <person name="Park J."/>
            <person name="Yeom S.-I."/>
            <person name="Kim Y.-M."/>
            <person name="Seo E."/>
            <person name="Kim K.-T."/>
            <person name="Kim M.-S."/>
            <person name="Lee J.M."/>
            <person name="Cheong K."/>
            <person name="Shin H.-S."/>
            <person name="Kim S.-B."/>
            <person name="Han K."/>
            <person name="Lee J."/>
            <person name="Park M."/>
            <person name="Lee H.-A."/>
            <person name="Lee H.-Y."/>
            <person name="Lee Y."/>
            <person name="Oh S."/>
            <person name="Lee J.H."/>
            <person name="Choi E."/>
            <person name="Choi E."/>
            <person name="Lee S.E."/>
            <person name="Jeon J."/>
            <person name="Kim H."/>
            <person name="Choi G."/>
            <person name="Song H."/>
            <person name="Lee J."/>
            <person name="Lee S.-C."/>
            <person name="Kwon J.-K."/>
            <person name="Lee H.-Y."/>
            <person name="Koo N."/>
            <person name="Hong Y."/>
            <person name="Kim R.W."/>
            <person name="Kang W.-H."/>
            <person name="Huh J.H."/>
            <person name="Kang B.-C."/>
            <person name="Yang T.-J."/>
            <person name="Lee Y.-H."/>
            <person name="Bennetzen J.L."/>
            <person name="Choi D."/>
        </authorList>
    </citation>
    <scope>NUCLEOTIDE SEQUENCE [LARGE SCALE GENOMIC DNA]</scope>
    <source>
        <strain evidence="2">cv. PBC81</strain>
    </source>
</reference>
<sequence>MPWQLDAENLTTTNRLSADFDSLSQWRTSAEMLRIVNNTVPPTLSEVCLLRQSPLHPSLALGDKHYTMDDSGLRISQLAELCALVDGIKFFLLCCFEGSNQLAIVTSPE</sequence>